<comment type="similarity">
    <text evidence="14">Belongs to the ribF family.</text>
</comment>
<dbReference type="EMBL" id="WHJL01000001">
    <property type="protein sequence ID" value="MPQ34339.1"/>
    <property type="molecule type" value="Genomic_DNA"/>
</dbReference>
<evidence type="ECO:0000259" key="15">
    <source>
        <dbReference type="SMART" id="SM00904"/>
    </source>
</evidence>
<comment type="pathway">
    <text evidence="2 14">Cofactor biosynthesis; FMN biosynthesis; FMN from riboflavin (ATP route): step 1/1.</text>
</comment>
<dbReference type="InterPro" id="IPR023468">
    <property type="entry name" value="Riboflavin_kinase"/>
</dbReference>
<dbReference type="Gene3D" id="2.40.30.30">
    <property type="entry name" value="Riboflavin kinase-like"/>
    <property type="match status" value="1"/>
</dbReference>
<dbReference type="PIRSF" id="PIRSF004491">
    <property type="entry name" value="FAD_Synth"/>
    <property type="match status" value="1"/>
</dbReference>
<dbReference type="GO" id="GO:0009398">
    <property type="term" value="P:FMN biosynthetic process"/>
    <property type="evidence" value="ECO:0007669"/>
    <property type="project" value="UniProtKB-UniRule"/>
</dbReference>
<dbReference type="SUPFAM" id="SSF82114">
    <property type="entry name" value="Riboflavin kinase-like"/>
    <property type="match status" value="1"/>
</dbReference>
<evidence type="ECO:0000256" key="11">
    <source>
        <dbReference type="ARBA" id="ARBA00023268"/>
    </source>
</evidence>
<keyword evidence="8 14" id="KW-0418">Kinase</keyword>
<dbReference type="Proteomes" id="UP000185427">
    <property type="component" value="Chromosome"/>
</dbReference>
<evidence type="ECO:0000313" key="18">
    <source>
        <dbReference type="Proteomes" id="UP000185427"/>
    </source>
</evidence>
<dbReference type="Proteomes" id="UP000466799">
    <property type="component" value="Unassembled WGS sequence"/>
</dbReference>
<dbReference type="FunFam" id="3.40.50.620:FF:000021">
    <property type="entry name" value="Riboflavin biosynthesis protein"/>
    <property type="match status" value="1"/>
</dbReference>
<accession>A0A1L7GSS1</accession>
<evidence type="ECO:0000256" key="2">
    <source>
        <dbReference type="ARBA" id="ARBA00005201"/>
    </source>
</evidence>
<keyword evidence="5 14" id="KW-0808">Transferase</keyword>
<dbReference type="Pfam" id="PF01687">
    <property type="entry name" value="Flavokinase"/>
    <property type="match status" value="1"/>
</dbReference>
<evidence type="ECO:0000256" key="10">
    <source>
        <dbReference type="ARBA" id="ARBA00022840"/>
    </source>
</evidence>
<dbReference type="GeneID" id="83714893"/>
<dbReference type="GO" id="GO:0006747">
    <property type="term" value="P:FAD biosynthetic process"/>
    <property type="evidence" value="ECO:0007669"/>
    <property type="project" value="UniProtKB-UniRule"/>
</dbReference>
<dbReference type="GO" id="GO:0008531">
    <property type="term" value="F:riboflavin kinase activity"/>
    <property type="evidence" value="ECO:0007669"/>
    <property type="project" value="UniProtKB-UniRule"/>
</dbReference>
<reference evidence="17 19" key="2">
    <citation type="submission" date="2019-10" db="EMBL/GenBank/DDBJ databases">
        <title>Genome Sequencing and assembly of Lactobacillus fermentum I2, a lactic acid bacteria.</title>
        <authorList>
            <person name="Lopes L.S."/>
            <person name="Persinoti G.F."/>
            <person name="Riano-Pachon D.M."/>
            <person name="Labate C.A."/>
        </authorList>
    </citation>
    <scope>NUCLEOTIDE SEQUENCE [LARGE SCALE GENOMIC DNA]</scope>
    <source>
        <strain evidence="17 19">I2</strain>
    </source>
</reference>
<keyword evidence="3 14" id="KW-0285">Flavoprotein</keyword>
<evidence type="ECO:0000256" key="1">
    <source>
        <dbReference type="ARBA" id="ARBA00004726"/>
    </source>
</evidence>
<gene>
    <name evidence="17" type="primary">ribF</name>
    <name evidence="16" type="ORF">BUW47_00645</name>
    <name evidence="17" type="ORF">GC247_00005</name>
</gene>
<dbReference type="EC" id="2.7.7.2" evidence="14"/>
<reference evidence="16 18" key="1">
    <citation type="submission" date="2016-12" db="EMBL/GenBank/DDBJ databases">
        <title>Complete Genome Sequence of Lactobacillus fermentum Strain SNUV175, a Probiotic for Treatment of Bacterial Vaginosis.</title>
        <authorList>
            <person name="Lee S."/>
            <person name="You H.J."/>
            <person name="Kwon B."/>
            <person name="Ko G."/>
        </authorList>
    </citation>
    <scope>NUCLEOTIDE SEQUENCE [LARGE SCALE GENOMIC DNA]</scope>
    <source>
        <strain evidence="16 18">SNUV175</strain>
    </source>
</reference>
<dbReference type="UniPathway" id="UPA00276">
    <property type="reaction ID" value="UER00406"/>
</dbReference>
<keyword evidence="7 14" id="KW-0547">Nucleotide-binding</keyword>
<evidence type="ECO:0000256" key="4">
    <source>
        <dbReference type="ARBA" id="ARBA00022643"/>
    </source>
</evidence>
<dbReference type="PANTHER" id="PTHR22749:SF6">
    <property type="entry name" value="RIBOFLAVIN KINASE"/>
    <property type="match status" value="1"/>
</dbReference>
<evidence type="ECO:0000256" key="6">
    <source>
        <dbReference type="ARBA" id="ARBA00022695"/>
    </source>
</evidence>
<dbReference type="SUPFAM" id="SSF52374">
    <property type="entry name" value="Nucleotidylyl transferase"/>
    <property type="match status" value="1"/>
</dbReference>
<evidence type="ECO:0000256" key="5">
    <source>
        <dbReference type="ARBA" id="ARBA00022679"/>
    </source>
</evidence>
<evidence type="ECO:0000256" key="9">
    <source>
        <dbReference type="ARBA" id="ARBA00022827"/>
    </source>
</evidence>
<keyword evidence="10 14" id="KW-0067">ATP-binding</keyword>
<keyword evidence="4 14" id="KW-0288">FMN</keyword>
<keyword evidence="6 14" id="KW-0548">Nucleotidyltransferase</keyword>
<evidence type="ECO:0000256" key="13">
    <source>
        <dbReference type="ARBA" id="ARBA00049494"/>
    </source>
</evidence>
<sequence>MEVIKVHHPLLEQQVPDGPVVVAMGFFDGVHRGHQAVIARAKEEAVRRQVPLAVLTYDKLPGIVYQRYDEGVHYLTTIDRKLALLEQLGADLVYLVDFTAKLGSLSPEEFVSDYLVRMHAVAVVAGFDHTYGKKDVATMDRLVGYAAGRFDVVTVKKQETRGAKIGSSRIRDLIDQGRVEDANQLLGYRYQTSGIVVHGLARGRTIGFPTANVAWDPLERIPAVGVYTVNFLVDGHWYGGMASVGYNVTFGQNKHKTIEVYLFDFKGNIYGEHVTVSWIQRLRGEIKFDGVDGLIDQLHADQINSLAILRNPPTLPAGPLN</sequence>
<evidence type="ECO:0000256" key="3">
    <source>
        <dbReference type="ARBA" id="ARBA00022630"/>
    </source>
</evidence>
<protein>
    <recommendedName>
        <fullName evidence="14">Riboflavin biosynthesis protein</fullName>
    </recommendedName>
    <domain>
        <recommendedName>
            <fullName evidence="14">Riboflavin kinase</fullName>
            <ecNumber evidence="14">2.7.1.26</ecNumber>
        </recommendedName>
        <alternativeName>
            <fullName evidence="14">Flavokinase</fullName>
        </alternativeName>
    </domain>
    <domain>
        <recommendedName>
            <fullName evidence="14">FMN adenylyltransferase</fullName>
            <ecNumber evidence="14">2.7.7.2</ecNumber>
        </recommendedName>
        <alternativeName>
            <fullName evidence="14">FAD pyrophosphorylase</fullName>
        </alternativeName>
        <alternativeName>
            <fullName evidence="14">FAD synthase</fullName>
        </alternativeName>
    </domain>
</protein>
<comment type="catalytic activity">
    <reaction evidence="13 14">
        <text>FMN + ATP + H(+) = FAD + diphosphate</text>
        <dbReference type="Rhea" id="RHEA:17237"/>
        <dbReference type="ChEBI" id="CHEBI:15378"/>
        <dbReference type="ChEBI" id="CHEBI:30616"/>
        <dbReference type="ChEBI" id="CHEBI:33019"/>
        <dbReference type="ChEBI" id="CHEBI:57692"/>
        <dbReference type="ChEBI" id="CHEBI:58210"/>
        <dbReference type="EC" id="2.7.7.2"/>
    </reaction>
</comment>
<evidence type="ECO:0000256" key="14">
    <source>
        <dbReference type="PIRNR" id="PIRNR004491"/>
    </source>
</evidence>
<dbReference type="InterPro" id="IPR014729">
    <property type="entry name" value="Rossmann-like_a/b/a_fold"/>
</dbReference>
<evidence type="ECO:0000256" key="8">
    <source>
        <dbReference type="ARBA" id="ARBA00022777"/>
    </source>
</evidence>
<dbReference type="InterPro" id="IPR023465">
    <property type="entry name" value="Riboflavin_kinase_dom_sf"/>
</dbReference>
<name>A0A1L7GSS1_LIMFE</name>
<dbReference type="NCBIfam" id="TIGR00083">
    <property type="entry name" value="ribF"/>
    <property type="match status" value="1"/>
</dbReference>
<keyword evidence="11" id="KW-0511">Multifunctional enzyme</keyword>
<dbReference type="InterPro" id="IPR015865">
    <property type="entry name" value="Riboflavin_kinase_bac/euk"/>
</dbReference>
<dbReference type="Gene3D" id="3.40.50.620">
    <property type="entry name" value="HUPs"/>
    <property type="match status" value="1"/>
</dbReference>
<feature type="domain" description="Riboflavin kinase" evidence="15">
    <location>
        <begin position="185"/>
        <end position="310"/>
    </location>
</feature>
<dbReference type="SMART" id="SM00904">
    <property type="entry name" value="Flavokinase"/>
    <property type="match status" value="1"/>
</dbReference>
<dbReference type="InterPro" id="IPR015864">
    <property type="entry name" value="FAD_synthase"/>
</dbReference>
<dbReference type="GO" id="GO:0003919">
    <property type="term" value="F:FMN adenylyltransferase activity"/>
    <property type="evidence" value="ECO:0007669"/>
    <property type="project" value="UniProtKB-UniRule"/>
</dbReference>
<dbReference type="OrthoDB" id="9803667at2"/>
<dbReference type="GO" id="GO:0009231">
    <property type="term" value="P:riboflavin biosynthetic process"/>
    <property type="evidence" value="ECO:0007669"/>
    <property type="project" value="InterPro"/>
</dbReference>
<dbReference type="PANTHER" id="PTHR22749">
    <property type="entry name" value="RIBOFLAVIN KINASE/FMN ADENYLYLTRANSFERASE"/>
    <property type="match status" value="1"/>
</dbReference>
<evidence type="ECO:0000313" key="19">
    <source>
        <dbReference type="Proteomes" id="UP000466799"/>
    </source>
</evidence>
<keyword evidence="9 14" id="KW-0274">FAD</keyword>
<proteinExistence type="inferred from homology"/>
<dbReference type="Pfam" id="PF06574">
    <property type="entry name" value="FAD_syn"/>
    <property type="match status" value="1"/>
</dbReference>
<comment type="catalytic activity">
    <reaction evidence="12 14">
        <text>riboflavin + ATP = FMN + ADP + H(+)</text>
        <dbReference type="Rhea" id="RHEA:14357"/>
        <dbReference type="ChEBI" id="CHEBI:15378"/>
        <dbReference type="ChEBI" id="CHEBI:30616"/>
        <dbReference type="ChEBI" id="CHEBI:57986"/>
        <dbReference type="ChEBI" id="CHEBI:58210"/>
        <dbReference type="ChEBI" id="CHEBI:456216"/>
        <dbReference type="EC" id="2.7.1.26"/>
    </reaction>
</comment>
<dbReference type="GO" id="GO:0005524">
    <property type="term" value="F:ATP binding"/>
    <property type="evidence" value="ECO:0007669"/>
    <property type="project" value="UniProtKB-UniRule"/>
</dbReference>
<dbReference type="EMBL" id="CP019030">
    <property type="protein sequence ID" value="APU45062.1"/>
    <property type="molecule type" value="Genomic_DNA"/>
</dbReference>
<comment type="pathway">
    <text evidence="1 14">Cofactor biosynthesis; FAD biosynthesis; FAD from FMN: step 1/1.</text>
</comment>
<dbReference type="EC" id="2.7.1.26" evidence="14"/>
<evidence type="ECO:0000256" key="7">
    <source>
        <dbReference type="ARBA" id="ARBA00022741"/>
    </source>
</evidence>
<evidence type="ECO:0000313" key="17">
    <source>
        <dbReference type="EMBL" id="MPQ34339.1"/>
    </source>
</evidence>
<dbReference type="UniPathway" id="UPA00277">
    <property type="reaction ID" value="UER00407"/>
</dbReference>
<dbReference type="CDD" id="cd02064">
    <property type="entry name" value="FAD_synthetase_N"/>
    <property type="match status" value="1"/>
</dbReference>
<evidence type="ECO:0000313" key="16">
    <source>
        <dbReference type="EMBL" id="APU45062.1"/>
    </source>
</evidence>
<organism evidence="16 18">
    <name type="scientific">Limosilactobacillus fermentum</name>
    <name type="common">Lactobacillus fermentum</name>
    <dbReference type="NCBI Taxonomy" id="1613"/>
    <lineage>
        <taxon>Bacteria</taxon>
        <taxon>Bacillati</taxon>
        <taxon>Bacillota</taxon>
        <taxon>Bacilli</taxon>
        <taxon>Lactobacillales</taxon>
        <taxon>Lactobacillaceae</taxon>
        <taxon>Limosilactobacillus</taxon>
    </lineage>
</organism>
<dbReference type="InterPro" id="IPR002606">
    <property type="entry name" value="Riboflavin_kinase_bac"/>
</dbReference>
<dbReference type="AlphaFoldDB" id="A0A1L7GSS1"/>
<evidence type="ECO:0000256" key="12">
    <source>
        <dbReference type="ARBA" id="ARBA00047880"/>
    </source>
</evidence>
<dbReference type="RefSeq" id="WP_003685190.1">
    <property type="nucleotide sequence ID" value="NZ_AP024320.1"/>
</dbReference>